<reference evidence="3 4" key="1">
    <citation type="submission" date="2014-04" db="EMBL/GenBank/DDBJ databases">
        <authorList>
            <consortium name="DOE Joint Genome Institute"/>
            <person name="Kuo A."/>
            <person name="Tarkka M."/>
            <person name="Buscot F."/>
            <person name="Kohler A."/>
            <person name="Nagy L.G."/>
            <person name="Floudas D."/>
            <person name="Copeland A."/>
            <person name="Barry K.W."/>
            <person name="Cichocki N."/>
            <person name="Veneault-Fourrey C."/>
            <person name="LaButti K."/>
            <person name="Lindquist E.A."/>
            <person name="Lipzen A."/>
            <person name="Lundell T."/>
            <person name="Morin E."/>
            <person name="Murat C."/>
            <person name="Sun H."/>
            <person name="Tunlid A."/>
            <person name="Henrissat B."/>
            <person name="Grigoriev I.V."/>
            <person name="Hibbett D.S."/>
            <person name="Martin F."/>
            <person name="Nordberg H.P."/>
            <person name="Cantor M.N."/>
            <person name="Hua S.X."/>
        </authorList>
    </citation>
    <scope>NUCLEOTIDE SEQUENCE [LARGE SCALE GENOMIC DNA]</scope>
    <source>
        <strain evidence="3 4">F 1598</strain>
    </source>
</reference>
<keyword evidence="1" id="KW-1133">Transmembrane helix</keyword>
<sequence length="150" mass="16953">MHFSTATIASFLVMAAFTLAAVCLYPTVSPQNDVRALFRRLFLLVLTASDALLIHRTSYALYFGSPLHRMLTQPDALVVHRMAYVLCSNTLSFDTDQNRTLYLFTGLLRLTRSQGVVRALFRQPSSSDADHNRMIRLFTERGTCSVFMLP</sequence>
<feature type="chain" id="PRO_5002160965" evidence="2">
    <location>
        <begin position="21"/>
        <end position="150"/>
    </location>
</feature>
<dbReference type="InParanoid" id="A0A0C3AGD3"/>
<proteinExistence type="predicted"/>
<keyword evidence="2" id="KW-0732">Signal</keyword>
<protein>
    <submittedName>
        <fullName evidence="3">Uncharacterized protein</fullName>
    </submittedName>
</protein>
<keyword evidence="1" id="KW-0472">Membrane</keyword>
<keyword evidence="4" id="KW-1185">Reference proteome</keyword>
<gene>
    <name evidence="3" type="ORF">PILCRDRAFT_15732</name>
</gene>
<accession>A0A0C3AGD3</accession>
<feature type="transmembrane region" description="Helical" evidence="1">
    <location>
        <begin position="36"/>
        <end position="54"/>
    </location>
</feature>
<dbReference type="AlphaFoldDB" id="A0A0C3AGD3"/>
<evidence type="ECO:0000313" key="4">
    <source>
        <dbReference type="Proteomes" id="UP000054166"/>
    </source>
</evidence>
<feature type="signal peptide" evidence="2">
    <location>
        <begin position="1"/>
        <end position="20"/>
    </location>
</feature>
<evidence type="ECO:0000256" key="1">
    <source>
        <dbReference type="SAM" id="Phobius"/>
    </source>
</evidence>
<dbReference type="Proteomes" id="UP000054166">
    <property type="component" value="Unassembled WGS sequence"/>
</dbReference>
<organism evidence="3 4">
    <name type="scientific">Piloderma croceum (strain F 1598)</name>
    <dbReference type="NCBI Taxonomy" id="765440"/>
    <lineage>
        <taxon>Eukaryota</taxon>
        <taxon>Fungi</taxon>
        <taxon>Dikarya</taxon>
        <taxon>Basidiomycota</taxon>
        <taxon>Agaricomycotina</taxon>
        <taxon>Agaricomycetes</taxon>
        <taxon>Agaricomycetidae</taxon>
        <taxon>Atheliales</taxon>
        <taxon>Atheliaceae</taxon>
        <taxon>Piloderma</taxon>
    </lineage>
</organism>
<evidence type="ECO:0000313" key="3">
    <source>
        <dbReference type="EMBL" id="KIM72883.1"/>
    </source>
</evidence>
<name>A0A0C3AGD3_PILCF</name>
<reference evidence="4" key="2">
    <citation type="submission" date="2015-01" db="EMBL/GenBank/DDBJ databases">
        <title>Evolutionary Origins and Diversification of the Mycorrhizal Mutualists.</title>
        <authorList>
            <consortium name="DOE Joint Genome Institute"/>
            <consortium name="Mycorrhizal Genomics Consortium"/>
            <person name="Kohler A."/>
            <person name="Kuo A."/>
            <person name="Nagy L.G."/>
            <person name="Floudas D."/>
            <person name="Copeland A."/>
            <person name="Barry K.W."/>
            <person name="Cichocki N."/>
            <person name="Veneault-Fourrey C."/>
            <person name="LaButti K."/>
            <person name="Lindquist E.A."/>
            <person name="Lipzen A."/>
            <person name="Lundell T."/>
            <person name="Morin E."/>
            <person name="Murat C."/>
            <person name="Riley R."/>
            <person name="Ohm R."/>
            <person name="Sun H."/>
            <person name="Tunlid A."/>
            <person name="Henrissat B."/>
            <person name="Grigoriev I.V."/>
            <person name="Hibbett D.S."/>
            <person name="Martin F."/>
        </authorList>
    </citation>
    <scope>NUCLEOTIDE SEQUENCE [LARGE SCALE GENOMIC DNA]</scope>
    <source>
        <strain evidence="4">F 1598</strain>
    </source>
</reference>
<dbReference type="HOGENOM" id="CLU_1741292_0_0_1"/>
<keyword evidence="1" id="KW-0812">Transmembrane</keyword>
<evidence type="ECO:0000256" key="2">
    <source>
        <dbReference type="SAM" id="SignalP"/>
    </source>
</evidence>
<dbReference type="EMBL" id="KN833103">
    <property type="protein sequence ID" value="KIM72883.1"/>
    <property type="molecule type" value="Genomic_DNA"/>
</dbReference>